<keyword evidence="1" id="KW-0472">Membrane</keyword>
<accession>A0A2P5EXD8</accession>
<feature type="transmembrane region" description="Helical" evidence="1">
    <location>
        <begin position="135"/>
        <end position="154"/>
    </location>
</feature>
<protein>
    <submittedName>
        <fullName evidence="2">Uncharacterized protein</fullName>
    </submittedName>
</protein>
<feature type="non-terminal residue" evidence="2">
    <location>
        <position position="1"/>
    </location>
</feature>
<dbReference type="Proteomes" id="UP000237000">
    <property type="component" value="Unassembled WGS sequence"/>
</dbReference>
<comment type="caution">
    <text evidence="2">The sequence shown here is derived from an EMBL/GenBank/DDBJ whole genome shotgun (WGS) entry which is preliminary data.</text>
</comment>
<sequence length="180" mass="19602">KGLALDGGVELITPSEAARLAGSAGDSSGDQAPIPRTELTHQSAQNGIFFWRPRPLHPVSPGFFSSSADAAVFPGRRGLIAAATECGQFIGVEFGSEGRSFVVVVVGFHLSPQYLPDLTARVECSMERQDFIGHFFPDFFSLLLPFFIIFSFFFQAITNVSSISLHIHQSPSLIQYFFSP</sequence>
<keyword evidence="1" id="KW-1133">Transmembrane helix</keyword>
<dbReference type="InParanoid" id="A0A2P5EXD8"/>
<organism evidence="2 3">
    <name type="scientific">Trema orientale</name>
    <name type="common">Charcoal tree</name>
    <name type="synonym">Celtis orientalis</name>
    <dbReference type="NCBI Taxonomy" id="63057"/>
    <lineage>
        <taxon>Eukaryota</taxon>
        <taxon>Viridiplantae</taxon>
        <taxon>Streptophyta</taxon>
        <taxon>Embryophyta</taxon>
        <taxon>Tracheophyta</taxon>
        <taxon>Spermatophyta</taxon>
        <taxon>Magnoliopsida</taxon>
        <taxon>eudicotyledons</taxon>
        <taxon>Gunneridae</taxon>
        <taxon>Pentapetalae</taxon>
        <taxon>rosids</taxon>
        <taxon>fabids</taxon>
        <taxon>Rosales</taxon>
        <taxon>Cannabaceae</taxon>
        <taxon>Trema</taxon>
    </lineage>
</organism>
<dbReference type="OrthoDB" id="10650293at2759"/>
<name>A0A2P5EXD8_TREOI</name>
<reference evidence="3" key="1">
    <citation type="submission" date="2016-06" db="EMBL/GenBank/DDBJ databases">
        <title>Parallel loss of symbiosis genes in relatives of nitrogen-fixing non-legume Parasponia.</title>
        <authorList>
            <person name="Van Velzen R."/>
            <person name="Holmer R."/>
            <person name="Bu F."/>
            <person name="Rutten L."/>
            <person name="Van Zeijl A."/>
            <person name="Liu W."/>
            <person name="Santuari L."/>
            <person name="Cao Q."/>
            <person name="Sharma T."/>
            <person name="Shen D."/>
            <person name="Roswanjaya Y."/>
            <person name="Wardhani T."/>
            <person name="Kalhor M.S."/>
            <person name="Jansen J."/>
            <person name="Van den Hoogen J."/>
            <person name="Gungor B."/>
            <person name="Hartog M."/>
            <person name="Hontelez J."/>
            <person name="Verver J."/>
            <person name="Yang W.-C."/>
            <person name="Schijlen E."/>
            <person name="Repin R."/>
            <person name="Schilthuizen M."/>
            <person name="Schranz E."/>
            <person name="Heidstra R."/>
            <person name="Miyata K."/>
            <person name="Fedorova E."/>
            <person name="Kohlen W."/>
            <person name="Bisseling T."/>
            <person name="Smit S."/>
            <person name="Geurts R."/>
        </authorList>
    </citation>
    <scope>NUCLEOTIDE SEQUENCE [LARGE SCALE GENOMIC DNA]</scope>
    <source>
        <strain evidence="3">cv. RG33-2</strain>
    </source>
</reference>
<evidence type="ECO:0000256" key="1">
    <source>
        <dbReference type="SAM" id="Phobius"/>
    </source>
</evidence>
<evidence type="ECO:0000313" key="3">
    <source>
        <dbReference type="Proteomes" id="UP000237000"/>
    </source>
</evidence>
<keyword evidence="1" id="KW-0812">Transmembrane</keyword>
<proteinExistence type="predicted"/>
<gene>
    <name evidence="2" type="ORF">TorRG33x02_140440</name>
</gene>
<dbReference type="AlphaFoldDB" id="A0A2P5EXD8"/>
<keyword evidence="3" id="KW-1185">Reference proteome</keyword>
<dbReference type="EMBL" id="JXTC01000086">
    <property type="protein sequence ID" value="PON90194.1"/>
    <property type="molecule type" value="Genomic_DNA"/>
</dbReference>
<evidence type="ECO:0000313" key="2">
    <source>
        <dbReference type="EMBL" id="PON90194.1"/>
    </source>
</evidence>